<gene>
    <name evidence="2" type="ORF">ABSL23_15655</name>
</gene>
<dbReference type="AlphaFoldDB" id="A0AAU8CGP4"/>
<dbReference type="RefSeq" id="WP_353635556.1">
    <property type="nucleotide sequence ID" value="NZ_CP159205.1"/>
</dbReference>
<dbReference type="KEGG" id="hanx:ABSL23_15655"/>
<keyword evidence="2" id="KW-0614">Plasmid</keyword>
<protein>
    <recommendedName>
        <fullName evidence="1">DUF7961 domain-containing protein</fullName>
    </recommendedName>
</protein>
<dbReference type="GeneID" id="91110615"/>
<evidence type="ECO:0000313" key="2">
    <source>
        <dbReference type="EMBL" id="XCF18267.1"/>
    </source>
</evidence>
<reference evidence="2" key="1">
    <citation type="submission" date="2024-06" db="EMBL/GenBank/DDBJ databases">
        <title>Genome Sequence of an extremely halophilic archaeon isolated from Permian era halite, Salado Formation, Carlsbad, New Mexico: Halobacterium sp. strain NMX12-1.</title>
        <authorList>
            <person name="Sotoa L."/>
            <person name="DasSarma P."/>
            <person name="Anton B.P."/>
            <person name="Vincze T."/>
            <person name="Verma I."/>
            <person name="Eralp B."/>
            <person name="Powers D.W."/>
            <person name="Dozier B.L."/>
            <person name="Roberts R.J."/>
            <person name="DasSarma S."/>
        </authorList>
    </citation>
    <scope>NUCLEOTIDE SEQUENCE</scope>
    <source>
        <strain evidence="2">NMX12-1</strain>
        <plasmid evidence="2">pNMX12-1_211</plasmid>
    </source>
</reference>
<organism evidence="2">
    <name type="scientific">Halobacterium sp. NMX12-1</name>
    <dbReference type="NCBI Taxonomy" id="3166650"/>
    <lineage>
        <taxon>Archaea</taxon>
        <taxon>Methanobacteriati</taxon>
        <taxon>Methanobacteriota</taxon>
        <taxon>Stenosarchaea group</taxon>
        <taxon>Halobacteria</taxon>
        <taxon>Halobacteriales</taxon>
        <taxon>Halobacteriaceae</taxon>
        <taxon>Halobacterium</taxon>
    </lineage>
</organism>
<dbReference type="Pfam" id="PF25903">
    <property type="entry name" value="DUF7961_C"/>
    <property type="match status" value="1"/>
</dbReference>
<geneLocation type="plasmid" evidence="2">
    <name>pNMX12-1_211</name>
</geneLocation>
<name>A0AAU8CGP4_9EURY</name>
<proteinExistence type="predicted"/>
<sequence>MLQHLFLAFTEVTAVLFPPPQVNGEVVRVAFSNTLNEGLDDWRTIHLAKLSSYCVDQDSRLYDYKHTNLEYAEPAFTVGD</sequence>
<dbReference type="InterPro" id="IPR058993">
    <property type="entry name" value="DUF7961_C"/>
</dbReference>
<dbReference type="EMBL" id="CP159205">
    <property type="protein sequence ID" value="XCF18267.1"/>
    <property type="molecule type" value="Genomic_DNA"/>
</dbReference>
<feature type="domain" description="DUF7961" evidence="1">
    <location>
        <begin position="21"/>
        <end position="70"/>
    </location>
</feature>
<accession>A0AAU8CGP4</accession>
<evidence type="ECO:0000259" key="1">
    <source>
        <dbReference type="Pfam" id="PF25903"/>
    </source>
</evidence>